<feature type="region of interest" description="Disordered" evidence="3">
    <location>
        <begin position="138"/>
        <end position="180"/>
    </location>
</feature>
<sequence>KSLSAMQALLQRQWRCCSYRRSQRPPISELQAIPAQSSHGDEESSHLSTCQRLLASDQKILVFADGHNDYLQRSFYMEKKSSLLVQETQGGPCGRRFREFCHANNENYVHRPWNGFMVCWSNLPLREFHTTAETLEETEAVQTVDDEDELAEQSESDLEDESEHELEEESEEEASPEEQLEADLSIYKEMKEYVETRHGNRPELMELLNEYNPLAEMKEPSIAEFRPPDRALPPLDRVTIALDTNDQYRVTRKTKWVTKQLRSPIMNDVPALLEQWVKTMYPKRSDWLDLLKEFSKDEKEQALLFQIFEFALFEDTFEVRSQDLQRILAKYINLERYDDVDRLTRTLDDKCFPPDFVACTLLLDMNCKLKRLDKAKEMFDGIRSMGYMPDLGACNKLIEFYCETGNPEEGETLLAEMEEEKLHSSVDTYLTVLNGYGKQGKAAEALKIFSIMNDDAFLRPQMGSDVYSALMNAYIHSNLLPSAVLKMEDMMNSGFSPPDESVSMLIAAFEKKNQFQRAVDVLLKLESMAIRPGVETLTTLIGWFGKLGLIEEAETLFENLKEKVNVPDCKAYASLFSVYARAGSIDKAKALLATVEGEEVEIDASAYELMIVSLLDGKDREEAQSMRDRMIAQGLIPSDEVERALLGIQADSFLAGVSKPSEGATQSLGIEAESFLAGVSKRAEEAPETL</sequence>
<feature type="repeat" description="PPR" evidence="2">
    <location>
        <begin position="603"/>
        <end position="637"/>
    </location>
</feature>
<evidence type="ECO:0008006" key="6">
    <source>
        <dbReference type="Google" id="ProtNLM"/>
    </source>
</evidence>
<name>A0A9D4ZJ46_ADICA</name>
<comment type="caution">
    <text evidence="4">The sequence shown here is derived from an EMBL/GenBank/DDBJ whole genome shotgun (WGS) entry which is preliminary data.</text>
</comment>
<dbReference type="PANTHER" id="PTHR46862">
    <property type="entry name" value="OS07G0661900 PROTEIN"/>
    <property type="match status" value="1"/>
</dbReference>
<dbReference type="PANTHER" id="PTHR46862:SF3">
    <property type="entry name" value="OS07G0661900 PROTEIN"/>
    <property type="match status" value="1"/>
</dbReference>
<feature type="repeat" description="PPR" evidence="2">
    <location>
        <begin position="425"/>
        <end position="459"/>
    </location>
</feature>
<dbReference type="EMBL" id="JABFUD020000009">
    <property type="protein sequence ID" value="KAI5075802.1"/>
    <property type="molecule type" value="Genomic_DNA"/>
</dbReference>
<feature type="repeat" description="PPR" evidence="2">
    <location>
        <begin position="355"/>
        <end position="389"/>
    </location>
</feature>
<dbReference type="OrthoDB" id="185373at2759"/>
<protein>
    <recommendedName>
        <fullName evidence="6">Pentacotripeptide-repeat region of PRORP domain-containing protein</fullName>
    </recommendedName>
</protein>
<evidence type="ECO:0000313" key="4">
    <source>
        <dbReference type="EMBL" id="KAI5075802.1"/>
    </source>
</evidence>
<feature type="repeat" description="PPR" evidence="2">
    <location>
        <begin position="463"/>
        <end position="497"/>
    </location>
</feature>
<keyword evidence="1" id="KW-0677">Repeat</keyword>
<evidence type="ECO:0000256" key="1">
    <source>
        <dbReference type="ARBA" id="ARBA00022737"/>
    </source>
</evidence>
<dbReference type="Pfam" id="PF01535">
    <property type="entry name" value="PPR"/>
    <property type="match status" value="2"/>
</dbReference>
<dbReference type="Proteomes" id="UP000886520">
    <property type="component" value="Chromosome 9"/>
</dbReference>
<dbReference type="InterPro" id="IPR002885">
    <property type="entry name" value="PPR_rpt"/>
</dbReference>
<dbReference type="AlphaFoldDB" id="A0A9D4ZJ46"/>
<reference evidence="4" key="1">
    <citation type="submission" date="2021-01" db="EMBL/GenBank/DDBJ databases">
        <title>Adiantum capillus-veneris genome.</title>
        <authorList>
            <person name="Fang Y."/>
            <person name="Liao Q."/>
        </authorList>
    </citation>
    <scope>NUCLEOTIDE SEQUENCE</scope>
    <source>
        <strain evidence="4">H3</strain>
        <tissue evidence="4">Leaf</tissue>
    </source>
</reference>
<dbReference type="Gene3D" id="1.25.40.10">
    <property type="entry name" value="Tetratricopeptide repeat domain"/>
    <property type="match status" value="2"/>
</dbReference>
<organism evidence="4 5">
    <name type="scientific">Adiantum capillus-veneris</name>
    <name type="common">Maidenhair fern</name>
    <dbReference type="NCBI Taxonomy" id="13818"/>
    <lineage>
        <taxon>Eukaryota</taxon>
        <taxon>Viridiplantae</taxon>
        <taxon>Streptophyta</taxon>
        <taxon>Embryophyta</taxon>
        <taxon>Tracheophyta</taxon>
        <taxon>Polypodiopsida</taxon>
        <taxon>Polypodiidae</taxon>
        <taxon>Polypodiales</taxon>
        <taxon>Pteridineae</taxon>
        <taxon>Pteridaceae</taxon>
        <taxon>Vittarioideae</taxon>
        <taxon>Adiantum</taxon>
    </lineage>
</organism>
<proteinExistence type="predicted"/>
<evidence type="ECO:0000256" key="2">
    <source>
        <dbReference type="PROSITE-ProRule" id="PRU00708"/>
    </source>
</evidence>
<dbReference type="InterPro" id="IPR011990">
    <property type="entry name" value="TPR-like_helical_dom_sf"/>
</dbReference>
<dbReference type="NCBIfam" id="TIGR00756">
    <property type="entry name" value="PPR"/>
    <property type="match status" value="2"/>
</dbReference>
<dbReference type="PROSITE" id="PS51375">
    <property type="entry name" value="PPR"/>
    <property type="match status" value="5"/>
</dbReference>
<gene>
    <name evidence="4" type="ORF">GOP47_0009878</name>
</gene>
<evidence type="ECO:0000313" key="5">
    <source>
        <dbReference type="Proteomes" id="UP000886520"/>
    </source>
</evidence>
<dbReference type="Pfam" id="PF13041">
    <property type="entry name" value="PPR_2"/>
    <property type="match status" value="1"/>
</dbReference>
<feature type="non-terminal residue" evidence="4">
    <location>
        <position position="690"/>
    </location>
</feature>
<feature type="repeat" description="PPR" evidence="2">
    <location>
        <begin position="390"/>
        <end position="424"/>
    </location>
</feature>
<keyword evidence="5" id="KW-1185">Reference proteome</keyword>
<accession>A0A9D4ZJ46</accession>
<evidence type="ECO:0000256" key="3">
    <source>
        <dbReference type="SAM" id="MobiDB-lite"/>
    </source>
</evidence>